<comment type="subcellular location">
    <subcellularLocation>
        <location evidence="1">Membrane</location>
    </subcellularLocation>
    <subcellularLocation>
        <location evidence="9">Mitochondrion membrane</location>
        <topology evidence="9">Multi-pass membrane protein</topology>
    </subcellularLocation>
</comment>
<keyword evidence="7 9" id="KW-0472">Membrane</keyword>
<evidence type="ECO:0000256" key="6">
    <source>
        <dbReference type="ARBA" id="ARBA00022989"/>
    </source>
</evidence>
<keyword evidence="5 9" id="KW-0812">Transmembrane</keyword>
<evidence type="ECO:0000256" key="3">
    <source>
        <dbReference type="ARBA" id="ARBA00021007"/>
    </source>
</evidence>
<keyword evidence="9" id="KW-0679">Respiratory chain</keyword>
<dbReference type="InterPro" id="IPR000440">
    <property type="entry name" value="NADH_UbQ/plastoQ_OxRdtase_su3"/>
</dbReference>
<comment type="similarity">
    <text evidence="2 9">Belongs to the complex I subunit 3 family.</text>
</comment>
<evidence type="ECO:0000256" key="8">
    <source>
        <dbReference type="ARBA" id="ARBA00049551"/>
    </source>
</evidence>
<evidence type="ECO:0000256" key="1">
    <source>
        <dbReference type="ARBA" id="ARBA00004370"/>
    </source>
</evidence>
<keyword evidence="9" id="KW-0249">Electron transport</keyword>
<keyword evidence="9" id="KW-0830">Ubiquinone</keyword>
<dbReference type="Pfam" id="PF00507">
    <property type="entry name" value="Oxidored_q4"/>
    <property type="match status" value="1"/>
</dbReference>
<comment type="function">
    <text evidence="9">Core subunit of the mitochondrial membrane respiratory chain NADH dehydrogenase (Complex I) which catalyzes electron transfer from NADH through the respiratory chain, using ubiquinone as an electron acceptor. Essential for the catalytic activity of complex I.</text>
</comment>
<feature type="transmembrane region" description="Helical" evidence="9">
    <location>
        <begin position="90"/>
        <end position="108"/>
    </location>
</feature>
<evidence type="ECO:0000313" key="10">
    <source>
        <dbReference type="EMBL" id="ATA66399.1"/>
    </source>
</evidence>
<evidence type="ECO:0000256" key="2">
    <source>
        <dbReference type="ARBA" id="ARBA00008472"/>
    </source>
</evidence>
<dbReference type="EC" id="7.1.1.2" evidence="9"/>
<dbReference type="InterPro" id="IPR038430">
    <property type="entry name" value="NDAH_ubi_oxred_su3_sf"/>
</dbReference>
<evidence type="ECO:0000256" key="5">
    <source>
        <dbReference type="ARBA" id="ARBA00022692"/>
    </source>
</evidence>
<dbReference type="EMBL" id="KY780364">
    <property type="protein sequence ID" value="ATA66399.1"/>
    <property type="molecule type" value="Genomic_DNA"/>
</dbReference>
<feature type="transmembrane region" description="Helical" evidence="9">
    <location>
        <begin position="56"/>
        <end position="78"/>
    </location>
</feature>
<geneLocation type="mitochondrion" evidence="10"/>
<dbReference type="GO" id="GO:0030964">
    <property type="term" value="C:NADH dehydrogenase complex"/>
    <property type="evidence" value="ECO:0007669"/>
    <property type="project" value="TreeGrafter"/>
</dbReference>
<keyword evidence="6 9" id="KW-1133">Transmembrane helix</keyword>
<dbReference type="PANTHER" id="PTHR11058">
    <property type="entry name" value="NADH-UBIQUINONE OXIDOREDUCTASE CHAIN 3"/>
    <property type="match status" value="1"/>
</dbReference>
<keyword evidence="9" id="KW-0520">NAD</keyword>
<evidence type="ECO:0000256" key="4">
    <source>
        <dbReference type="ARBA" id="ARBA00022448"/>
    </source>
</evidence>
<organism evidence="10">
    <name type="scientific">Donax trunculus</name>
    <name type="common">truncated wedgeshell</name>
    <dbReference type="NCBI Taxonomy" id="40130"/>
    <lineage>
        <taxon>Eukaryota</taxon>
        <taxon>Metazoa</taxon>
        <taxon>Spiralia</taxon>
        <taxon>Lophotrochozoa</taxon>
        <taxon>Mollusca</taxon>
        <taxon>Bivalvia</taxon>
        <taxon>Autobranchia</taxon>
        <taxon>Heteroconchia</taxon>
        <taxon>Euheterodonta</taxon>
        <taxon>Imparidentia</taxon>
        <taxon>Neoheterodontei</taxon>
        <taxon>Cardiida</taxon>
        <taxon>Tellinoidea</taxon>
        <taxon>Donacidae</taxon>
        <taxon>Donax</taxon>
    </lineage>
</organism>
<reference evidence="10" key="1">
    <citation type="journal article" date="2017" name="PLoS ONE">
        <title>First complete female mitochondrial genome in four bivalve species genus Donax and their phylogenetic relationships within the Veneroida order.</title>
        <authorList>
            <person name="Fernandez-Perez J."/>
            <person name="Nanton A."/>
            <person name="Ruiz-Ruano F.J."/>
            <person name="Camacho J.P.M."/>
            <person name="Mendez J."/>
        </authorList>
    </citation>
    <scope>NUCLEOTIDE SEQUENCE</scope>
</reference>
<dbReference type="GO" id="GO:0008137">
    <property type="term" value="F:NADH dehydrogenase (ubiquinone) activity"/>
    <property type="evidence" value="ECO:0007669"/>
    <property type="project" value="UniProtKB-UniRule"/>
</dbReference>
<keyword evidence="4 9" id="KW-0813">Transport</keyword>
<feature type="transmembrane region" description="Helical" evidence="9">
    <location>
        <begin position="6"/>
        <end position="28"/>
    </location>
</feature>
<evidence type="ECO:0000256" key="7">
    <source>
        <dbReference type="ARBA" id="ARBA00023136"/>
    </source>
</evidence>
<dbReference type="GO" id="GO:0031966">
    <property type="term" value="C:mitochondrial membrane"/>
    <property type="evidence" value="ECO:0007669"/>
    <property type="project" value="UniProtKB-SubCell"/>
</dbReference>
<keyword evidence="9" id="KW-1278">Translocase</keyword>
<name>A0A286NT44_9BIVA</name>
<sequence length="120" mass="13249">MISVGGGVLYMVALSIVTLGLVCVGLILGMKVNYNREKLSTYECGFEPMSSSRQAFCLRFFILAIIFVVFDVEIALLIPYILSVGLGLEMLIRLLVLGFVVILLMGLVHEFNEGSLDWVL</sequence>
<protein>
    <recommendedName>
        <fullName evidence="3 9">NADH-ubiquinone oxidoreductase chain 3</fullName>
        <ecNumber evidence="9">7.1.1.2</ecNumber>
    </recommendedName>
</protein>
<dbReference type="AlphaFoldDB" id="A0A286NT44"/>
<comment type="catalytic activity">
    <reaction evidence="8 9">
        <text>a ubiquinone + NADH + 5 H(+)(in) = a ubiquinol + NAD(+) + 4 H(+)(out)</text>
        <dbReference type="Rhea" id="RHEA:29091"/>
        <dbReference type="Rhea" id="RHEA-COMP:9565"/>
        <dbReference type="Rhea" id="RHEA-COMP:9566"/>
        <dbReference type="ChEBI" id="CHEBI:15378"/>
        <dbReference type="ChEBI" id="CHEBI:16389"/>
        <dbReference type="ChEBI" id="CHEBI:17976"/>
        <dbReference type="ChEBI" id="CHEBI:57540"/>
        <dbReference type="ChEBI" id="CHEBI:57945"/>
        <dbReference type="EC" id="7.1.1.2"/>
    </reaction>
</comment>
<dbReference type="Gene3D" id="1.20.58.1610">
    <property type="entry name" value="NADH:ubiquinone/plastoquinone oxidoreductase, chain 3"/>
    <property type="match status" value="1"/>
</dbReference>
<proteinExistence type="inferred from homology"/>
<accession>A0A286NT44</accession>
<keyword evidence="9 10" id="KW-0496">Mitochondrion</keyword>
<gene>
    <name evidence="10" type="primary">nad3</name>
</gene>
<evidence type="ECO:0000256" key="9">
    <source>
        <dbReference type="RuleBase" id="RU003640"/>
    </source>
</evidence>
<dbReference type="PANTHER" id="PTHR11058:SF9">
    <property type="entry name" value="NADH-UBIQUINONE OXIDOREDUCTASE CHAIN 3"/>
    <property type="match status" value="1"/>
</dbReference>